<dbReference type="NCBIfam" id="TIGR04131">
    <property type="entry name" value="Bac_Flav_CTERM"/>
    <property type="match status" value="1"/>
</dbReference>
<dbReference type="AlphaFoldDB" id="A0A4R1BK76"/>
<keyword evidence="1" id="KW-0732">Signal</keyword>
<dbReference type="Pfam" id="PF13585">
    <property type="entry name" value="CHU_C"/>
    <property type="match status" value="1"/>
</dbReference>
<name>A0A4R1BK76_9BACT</name>
<keyword evidence="3" id="KW-1185">Reference proteome</keyword>
<protein>
    <submittedName>
        <fullName evidence="2">Gliding motility-associated C-terminal domain-containing protein</fullName>
    </submittedName>
</protein>
<accession>A0A4R1BK76</accession>
<dbReference type="InterPro" id="IPR026341">
    <property type="entry name" value="T9SS_type_B"/>
</dbReference>
<evidence type="ECO:0000313" key="3">
    <source>
        <dbReference type="Proteomes" id="UP000295334"/>
    </source>
</evidence>
<evidence type="ECO:0000313" key="2">
    <source>
        <dbReference type="EMBL" id="TCJ17706.1"/>
    </source>
</evidence>
<evidence type="ECO:0000256" key="1">
    <source>
        <dbReference type="SAM" id="SignalP"/>
    </source>
</evidence>
<comment type="caution">
    <text evidence="2">The sequence shown here is derived from an EMBL/GenBank/DDBJ whole genome shotgun (WGS) entry which is preliminary data.</text>
</comment>
<dbReference type="PANTHER" id="PTHR42754:SF1">
    <property type="entry name" value="LIPOPROTEIN"/>
    <property type="match status" value="1"/>
</dbReference>
<feature type="chain" id="PRO_5020615136" evidence="1">
    <location>
        <begin position="23"/>
        <end position="1078"/>
    </location>
</feature>
<dbReference type="Proteomes" id="UP000295334">
    <property type="component" value="Unassembled WGS sequence"/>
</dbReference>
<dbReference type="RefSeq" id="WP_131447781.1">
    <property type="nucleotide sequence ID" value="NZ_SJZI01000008.1"/>
</dbReference>
<gene>
    <name evidence="2" type="ORF">EPD60_05820</name>
</gene>
<dbReference type="OrthoDB" id="9765926at2"/>
<dbReference type="PANTHER" id="PTHR42754">
    <property type="entry name" value="ENDOGLUCANASE"/>
    <property type="match status" value="1"/>
</dbReference>
<feature type="signal peptide" evidence="1">
    <location>
        <begin position="1"/>
        <end position="22"/>
    </location>
</feature>
<dbReference type="EMBL" id="SJZI01000008">
    <property type="protein sequence ID" value="TCJ17706.1"/>
    <property type="molecule type" value="Genomic_DNA"/>
</dbReference>
<proteinExistence type="predicted"/>
<organism evidence="2 3">
    <name type="scientific">Flaviaesturariibacter flavus</name>
    <dbReference type="NCBI Taxonomy" id="2502780"/>
    <lineage>
        <taxon>Bacteria</taxon>
        <taxon>Pseudomonadati</taxon>
        <taxon>Bacteroidota</taxon>
        <taxon>Chitinophagia</taxon>
        <taxon>Chitinophagales</taxon>
        <taxon>Chitinophagaceae</taxon>
        <taxon>Flaviaestuariibacter</taxon>
    </lineage>
</organism>
<reference evidence="2 3" key="1">
    <citation type="submission" date="2019-03" db="EMBL/GenBank/DDBJ databases">
        <authorList>
            <person name="Kim M.K.M."/>
        </authorList>
    </citation>
    <scope>NUCLEOTIDE SEQUENCE [LARGE SCALE GENOMIC DNA]</scope>
    <source>
        <strain evidence="2 3">17J68-12</strain>
    </source>
</reference>
<sequence>MRSPTKLLLTLFLIITSSAVFAQPGKGPYTHRQLDSLHLLAQLFSPRTYTPAPLTAARGGMRRGKALRQAAPVAGPGRFAAVCSDTSSRVFLQTDSITFYSNDPYLTRDGHILLSGQYSKWNGTLTNKGFMQKTDQKGNTVWLHTYDSLRSLQRYNYINYTKVLELRDGSLFLVGRTNRTSGSNDDIIFTKTDAQGNIIWTKLYKSRLWPRAGNGSSDYWVPHEVKEDPQTGDIYISNTFWDHDRGLTKLSASNGAILWSRCYEMASYTVFDGPLGLDILPNELRYFGRCLSYTQSIVSIYRLNKVTGDTLQTLYFQVADSLAGKLDFLGNEPMAKLQNGGYALGGKCYGQYQYMYNGQTPLCQAAVLELDSNLAFVKAYAFRNYIESNGYNSRVSVFPDGSALFTMLKFYSGYTADLYYTQTANGQIIKNRKKQYNGEGFPQQPAALRLPGGGDLVVRMMGDSAADKSKTEFLTMHPSDTASFCVGYDDNATTLYYFRYRPYHWGLDSIAVNVIEESGTKTLGLADETPNKLQGCYTVSYCDSLSVTPVAPVICLSQSLDVTVRKNAACGALVRFTYDTSAVQSAAYINDTTVRFRFRRAWTGNIIAHLEGCTPITDTVAVRVLQAQASLNLGPDRELCPGNSILLNAHAGYASYTWQNGSTDSTFVVTGPGLYYVVTTDACGGVSRDSVTISAAPPIPFSAGPDRTKCNADSIQLTATPGFISYNWSNNYLISSLTTQSVVVRPVRDTAYYVRAEKTPGCFAYDTVRITVLHSPPIALGADRRFCAGDSALLDAGPGFARYSWSNGGVTPVIIVRTPGEYRVQGTTLQGCNSFDTVLVLPPYPLPVPALDKNSGLCSGTVRVLSPGVFDSYAWNTGATSPGITVGAVGRYAVVVTDANGCRAEDSTTIAVIHPLPAHFLPPDTALCSYGSLDLRPAGAFNRYSWSNGSAEPALKISAPGRYWLRVIDANNCSGSDTVLVTPKECLKGLYVPTAFTPNRDGKNDRLKGMLFGTAKAYLFRIYNRWGEVVFQTTDPATGWDGTVGGMPLESTVFIWTCTYWLEGEAPASEKGTFVLVR</sequence>